<sequence>MDQIWVCYTPTILTITLLLTLLTKIHRKQNNKKPPGPQPIPIIGHLHLITQPLHRFLQDLSSQYGSIYSLKFGFRSVVVISSPTIVEECFTTHDIVLANRPRLLVGQHLNYDWTTLGAASYGPLWRDLRRITTLEFFSNSRLNSLSYIRTEEIKLLAKNMVEKIGDDQFTEVEMRPKFPELSFNVIMRMVVGMNFLGTEEAKMFRGVARDVFELSGASNAMDCFPFLKWFGLSKAEKKMLSVRKTMDYFLDGLIEECKRNKDEDGENRRPMIYKLLNLQELDPVNPLITRTN</sequence>
<dbReference type="PANTHER" id="PTHR47947">
    <property type="entry name" value="CYTOCHROME P450 82C3-RELATED"/>
    <property type="match status" value="1"/>
</dbReference>
<accession>A0AAW1M4L9</accession>
<evidence type="ECO:0008006" key="13">
    <source>
        <dbReference type="Google" id="ProtNLM"/>
    </source>
</evidence>
<dbReference type="GO" id="GO:0016020">
    <property type="term" value="C:membrane"/>
    <property type="evidence" value="ECO:0007669"/>
    <property type="project" value="UniProtKB-SubCell"/>
</dbReference>
<dbReference type="GO" id="GO:0005506">
    <property type="term" value="F:iron ion binding"/>
    <property type="evidence" value="ECO:0007669"/>
    <property type="project" value="InterPro"/>
</dbReference>
<comment type="subcellular location">
    <subcellularLocation>
        <location evidence="1">Membrane</location>
        <topology evidence="1">Single-pass membrane protein</topology>
    </subcellularLocation>
</comment>
<keyword evidence="3" id="KW-0349">Heme</keyword>
<keyword evidence="9" id="KW-0503">Monooxygenase</keyword>
<dbReference type="PANTHER" id="PTHR47947:SF62">
    <property type="entry name" value="CYTOCHROME P450, FAMILY 81, SUBFAMILY D, POLYPEPTIDE 5"/>
    <property type="match status" value="1"/>
</dbReference>
<evidence type="ECO:0000256" key="7">
    <source>
        <dbReference type="ARBA" id="ARBA00023002"/>
    </source>
</evidence>
<keyword evidence="5" id="KW-0479">Metal-binding</keyword>
<reference evidence="11" key="1">
    <citation type="submission" date="2024-03" db="EMBL/GenBank/DDBJ databases">
        <title>WGS assembly of Saponaria officinalis var. Norfolk2.</title>
        <authorList>
            <person name="Jenkins J."/>
            <person name="Shu S."/>
            <person name="Grimwood J."/>
            <person name="Barry K."/>
            <person name="Goodstein D."/>
            <person name="Schmutz J."/>
            <person name="Leebens-Mack J."/>
            <person name="Osbourn A."/>
        </authorList>
    </citation>
    <scope>NUCLEOTIDE SEQUENCE [LARGE SCALE GENOMIC DNA]</scope>
    <source>
        <strain evidence="11">JIC</strain>
    </source>
</reference>
<keyword evidence="10" id="KW-0472">Membrane</keyword>
<protein>
    <recommendedName>
        <fullName evidence="13">Cytochrome P450</fullName>
    </recommendedName>
</protein>
<keyword evidence="8" id="KW-0408">Iron</keyword>
<dbReference type="AlphaFoldDB" id="A0AAW1M4L9"/>
<evidence type="ECO:0000256" key="3">
    <source>
        <dbReference type="ARBA" id="ARBA00022617"/>
    </source>
</evidence>
<evidence type="ECO:0000256" key="6">
    <source>
        <dbReference type="ARBA" id="ARBA00022989"/>
    </source>
</evidence>
<dbReference type="InterPro" id="IPR036396">
    <property type="entry name" value="Cyt_P450_sf"/>
</dbReference>
<gene>
    <name evidence="11" type="ORF">RND81_03G043900</name>
</gene>
<dbReference type="GO" id="GO:0004497">
    <property type="term" value="F:monooxygenase activity"/>
    <property type="evidence" value="ECO:0007669"/>
    <property type="project" value="UniProtKB-KW"/>
</dbReference>
<evidence type="ECO:0000256" key="5">
    <source>
        <dbReference type="ARBA" id="ARBA00022723"/>
    </source>
</evidence>
<keyword evidence="7" id="KW-0560">Oxidoreductase</keyword>
<dbReference type="GO" id="GO:0016705">
    <property type="term" value="F:oxidoreductase activity, acting on paired donors, with incorporation or reduction of molecular oxygen"/>
    <property type="evidence" value="ECO:0007669"/>
    <property type="project" value="InterPro"/>
</dbReference>
<proteinExistence type="inferred from homology"/>
<name>A0AAW1M4L9_SAPOF</name>
<evidence type="ECO:0000256" key="2">
    <source>
        <dbReference type="ARBA" id="ARBA00010617"/>
    </source>
</evidence>
<dbReference type="SUPFAM" id="SSF48264">
    <property type="entry name" value="Cytochrome P450"/>
    <property type="match status" value="1"/>
</dbReference>
<evidence type="ECO:0000313" key="11">
    <source>
        <dbReference type="EMBL" id="KAK9740552.1"/>
    </source>
</evidence>
<comment type="caution">
    <text evidence="11">The sequence shown here is derived from an EMBL/GenBank/DDBJ whole genome shotgun (WGS) entry which is preliminary data.</text>
</comment>
<dbReference type="Pfam" id="PF00067">
    <property type="entry name" value="p450"/>
    <property type="match status" value="1"/>
</dbReference>
<dbReference type="InterPro" id="IPR050651">
    <property type="entry name" value="Plant_Cytochrome_P450_Monoox"/>
</dbReference>
<keyword evidence="12" id="KW-1185">Reference proteome</keyword>
<dbReference type="GO" id="GO:0020037">
    <property type="term" value="F:heme binding"/>
    <property type="evidence" value="ECO:0007669"/>
    <property type="project" value="InterPro"/>
</dbReference>
<evidence type="ECO:0000256" key="10">
    <source>
        <dbReference type="ARBA" id="ARBA00023136"/>
    </source>
</evidence>
<dbReference type="Proteomes" id="UP001443914">
    <property type="component" value="Unassembled WGS sequence"/>
</dbReference>
<keyword evidence="6" id="KW-1133">Transmembrane helix</keyword>
<organism evidence="11 12">
    <name type="scientific">Saponaria officinalis</name>
    <name type="common">Common soapwort</name>
    <name type="synonym">Lychnis saponaria</name>
    <dbReference type="NCBI Taxonomy" id="3572"/>
    <lineage>
        <taxon>Eukaryota</taxon>
        <taxon>Viridiplantae</taxon>
        <taxon>Streptophyta</taxon>
        <taxon>Embryophyta</taxon>
        <taxon>Tracheophyta</taxon>
        <taxon>Spermatophyta</taxon>
        <taxon>Magnoliopsida</taxon>
        <taxon>eudicotyledons</taxon>
        <taxon>Gunneridae</taxon>
        <taxon>Pentapetalae</taxon>
        <taxon>Caryophyllales</taxon>
        <taxon>Caryophyllaceae</taxon>
        <taxon>Caryophylleae</taxon>
        <taxon>Saponaria</taxon>
    </lineage>
</organism>
<dbReference type="Gene3D" id="1.10.630.10">
    <property type="entry name" value="Cytochrome P450"/>
    <property type="match status" value="1"/>
</dbReference>
<evidence type="ECO:0000256" key="4">
    <source>
        <dbReference type="ARBA" id="ARBA00022692"/>
    </source>
</evidence>
<dbReference type="InterPro" id="IPR002401">
    <property type="entry name" value="Cyt_P450_E_grp-I"/>
</dbReference>
<evidence type="ECO:0000256" key="1">
    <source>
        <dbReference type="ARBA" id="ARBA00004167"/>
    </source>
</evidence>
<dbReference type="InterPro" id="IPR001128">
    <property type="entry name" value="Cyt_P450"/>
</dbReference>
<comment type="similarity">
    <text evidence="2">Belongs to the cytochrome P450 family.</text>
</comment>
<evidence type="ECO:0000256" key="8">
    <source>
        <dbReference type="ARBA" id="ARBA00023004"/>
    </source>
</evidence>
<dbReference type="EMBL" id="JBDFQZ010000003">
    <property type="protein sequence ID" value="KAK9740552.1"/>
    <property type="molecule type" value="Genomic_DNA"/>
</dbReference>
<dbReference type="PRINTS" id="PR00463">
    <property type="entry name" value="EP450I"/>
</dbReference>
<evidence type="ECO:0000313" key="12">
    <source>
        <dbReference type="Proteomes" id="UP001443914"/>
    </source>
</evidence>
<evidence type="ECO:0000256" key="9">
    <source>
        <dbReference type="ARBA" id="ARBA00023033"/>
    </source>
</evidence>
<keyword evidence="4" id="KW-0812">Transmembrane</keyword>